<dbReference type="GO" id="GO:0006506">
    <property type="term" value="P:GPI anchor biosynthetic process"/>
    <property type="evidence" value="ECO:0007669"/>
    <property type="project" value="TreeGrafter"/>
</dbReference>
<dbReference type="PANTHER" id="PTHR14859">
    <property type="entry name" value="CALCOFLUOR WHITE HYPERSENSITIVE PROTEIN PRECURSOR"/>
    <property type="match status" value="1"/>
</dbReference>
<dbReference type="GO" id="GO:0004519">
    <property type="term" value="F:endonuclease activity"/>
    <property type="evidence" value="ECO:0007669"/>
    <property type="project" value="UniProtKB-KW"/>
</dbReference>
<dbReference type="PANTHER" id="PTHR14859:SF15">
    <property type="entry name" value="ENDONUCLEASE_EXONUCLEASE_PHOSPHATASE DOMAIN-CONTAINING PROTEIN"/>
    <property type="match status" value="1"/>
</dbReference>
<dbReference type="Pfam" id="PF03372">
    <property type="entry name" value="Exo_endo_phos"/>
    <property type="match status" value="1"/>
</dbReference>
<proteinExistence type="predicted"/>
<dbReference type="SUPFAM" id="SSF56219">
    <property type="entry name" value="DNase I-like"/>
    <property type="match status" value="1"/>
</dbReference>
<keyword evidence="2" id="KW-0540">Nuclease</keyword>
<sequence length="283" mass="31091">MHRILFGFFTMALVLSCSDSTGAEDDGPLGPIGGQDDETYYEKEEGAVRLVSYNVGAFSKSMENSSPVVASMMKEIEADAVVMNELDRNNDRHNYDQLAEFAESMGWSCFFGKAMDYRNGEYGNGMAYGKDLAVVDKFVISLPKQTGSEDRSCVVVEFVDFVFAGTHLEVKTVQDRIAGVKKITSELKERYGGKDKPVFLGGDMNSFPDSEVVAELLKDWKMLTPKQPTYPASAPKNCADYIFAMNAGGPYRVTSAGVCDRFSSGNVKVTSDHLPVYADIVIE</sequence>
<comment type="caution">
    <text evidence="2">The sequence shown here is derived from an EMBL/GenBank/DDBJ whole genome shotgun (WGS) entry which is preliminary data.</text>
</comment>
<reference evidence="2" key="1">
    <citation type="submission" date="2020-10" db="EMBL/GenBank/DDBJ databases">
        <authorList>
            <person name="Gilroy R."/>
        </authorList>
    </citation>
    <scope>NUCLEOTIDE SEQUENCE</scope>
    <source>
        <strain evidence="2">2478</strain>
    </source>
</reference>
<evidence type="ECO:0000259" key="1">
    <source>
        <dbReference type="Pfam" id="PF03372"/>
    </source>
</evidence>
<dbReference type="InterPro" id="IPR036691">
    <property type="entry name" value="Endo/exonu/phosph_ase_sf"/>
</dbReference>
<dbReference type="GO" id="GO:0016020">
    <property type="term" value="C:membrane"/>
    <property type="evidence" value="ECO:0007669"/>
    <property type="project" value="GOC"/>
</dbReference>
<name>A0A9D9IR59_9BACT</name>
<dbReference type="InterPro" id="IPR005135">
    <property type="entry name" value="Endo/exonuclease/phosphatase"/>
</dbReference>
<organism evidence="2 3">
    <name type="scientific">Candidatus Cryptobacteroides excrementipullorum</name>
    <dbReference type="NCBI Taxonomy" id="2840761"/>
    <lineage>
        <taxon>Bacteria</taxon>
        <taxon>Pseudomonadati</taxon>
        <taxon>Bacteroidota</taxon>
        <taxon>Bacteroidia</taxon>
        <taxon>Bacteroidales</taxon>
        <taxon>Candidatus Cryptobacteroides</taxon>
    </lineage>
</organism>
<dbReference type="Gene3D" id="3.60.10.10">
    <property type="entry name" value="Endonuclease/exonuclease/phosphatase"/>
    <property type="match status" value="1"/>
</dbReference>
<evidence type="ECO:0000313" key="2">
    <source>
        <dbReference type="EMBL" id="MBO8477293.1"/>
    </source>
</evidence>
<dbReference type="EMBL" id="JADILZ010000001">
    <property type="protein sequence ID" value="MBO8477293.1"/>
    <property type="molecule type" value="Genomic_DNA"/>
</dbReference>
<accession>A0A9D9IR59</accession>
<keyword evidence="2" id="KW-0255">Endonuclease</keyword>
<dbReference type="InterPro" id="IPR051916">
    <property type="entry name" value="GPI-anchor_lipid_remodeler"/>
</dbReference>
<dbReference type="PROSITE" id="PS51257">
    <property type="entry name" value="PROKAR_LIPOPROTEIN"/>
    <property type="match status" value="1"/>
</dbReference>
<feature type="domain" description="Endonuclease/exonuclease/phosphatase" evidence="1">
    <location>
        <begin position="52"/>
        <end position="273"/>
    </location>
</feature>
<protein>
    <submittedName>
        <fullName evidence="2">Endonuclease/exonuclease/phosphatase family protein</fullName>
    </submittedName>
</protein>
<keyword evidence="2" id="KW-0378">Hydrolase</keyword>
<gene>
    <name evidence="2" type="ORF">IAB80_00070</name>
</gene>
<evidence type="ECO:0000313" key="3">
    <source>
        <dbReference type="Proteomes" id="UP000823771"/>
    </source>
</evidence>
<dbReference type="Proteomes" id="UP000823771">
    <property type="component" value="Unassembled WGS sequence"/>
</dbReference>
<reference evidence="2" key="2">
    <citation type="journal article" date="2021" name="PeerJ">
        <title>Extensive microbial diversity within the chicken gut microbiome revealed by metagenomics and culture.</title>
        <authorList>
            <person name="Gilroy R."/>
            <person name="Ravi A."/>
            <person name="Getino M."/>
            <person name="Pursley I."/>
            <person name="Horton D.L."/>
            <person name="Alikhan N.F."/>
            <person name="Baker D."/>
            <person name="Gharbi K."/>
            <person name="Hall N."/>
            <person name="Watson M."/>
            <person name="Adriaenssens E.M."/>
            <person name="Foster-Nyarko E."/>
            <person name="Jarju S."/>
            <person name="Secka A."/>
            <person name="Antonio M."/>
            <person name="Oren A."/>
            <person name="Chaudhuri R.R."/>
            <person name="La Ragione R."/>
            <person name="Hildebrand F."/>
            <person name="Pallen M.J."/>
        </authorList>
    </citation>
    <scope>NUCLEOTIDE SEQUENCE</scope>
    <source>
        <strain evidence="2">2478</strain>
    </source>
</reference>
<dbReference type="AlphaFoldDB" id="A0A9D9IR59"/>